<comment type="caution">
    <text evidence="4">The sequence shown here is derived from an EMBL/GenBank/DDBJ whole genome shotgun (WGS) entry which is preliminary data.</text>
</comment>
<sequence length="333" mass="35125">MKIPAVLVALVVSVATVDAYRFGHDHSLGHVARHHDISLVQRAPSTLEKKQRKRCRARSTSAERSSSSTPAPAPTSSKAPAPAAVAPTSTKKTSSAAPKPTENNVSSGGGSGGGNTLNLSGACGASRAESKPSKLSGPNGHIDFLNCGIEGGGWNPPKVTLQNVIYKSLDEALSKPNSPFHNCKPYLDLFKRYGAETGVPAIMIASIAMQESSCNRNTVGGGGEQGLMQITKEKCGGAPGGDCKNPDFNIRTGTYYYANRIKASGGNLLLATGGYNGWVPGMDVGYATRARHSSCCRCQNNLDYLHQFFNGWIQGVDAYQANMKKYDNLAVCG</sequence>
<proteinExistence type="predicted"/>
<gene>
    <name evidence="4" type="ORF">FA13DRAFT_1682231</name>
</gene>
<keyword evidence="5" id="KW-1185">Reference proteome</keyword>
<dbReference type="Proteomes" id="UP000298030">
    <property type="component" value="Unassembled WGS sequence"/>
</dbReference>
<evidence type="ECO:0000256" key="1">
    <source>
        <dbReference type="SAM" id="MobiDB-lite"/>
    </source>
</evidence>
<organism evidence="4 5">
    <name type="scientific">Coprinellus micaceus</name>
    <name type="common">Glistening ink-cap mushroom</name>
    <name type="synonym">Coprinus micaceus</name>
    <dbReference type="NCBI Taxonomy" id="71717"/>
    <lineage>
        <taxon>Eukaryota</taxon>
        <taxon>Fungi</taxon>
        <taxon>Dikarya</taxon>
        <taxon>Basidiomycota</taxon>
        <taxon>Agaricomycotina</taxon>
        <taxon>Agaricomycetes</taxon>
        <taxon>Agaricomycetidae</taxon>
        <taxon>Agaricales</taxon>
        <taxon>Agaricineae</taxon>
        <taxon>Psathyrellaceae</taxon>
        <taxon>Coprinellus</taxon>
    </lineage>
</organism>
<accession>A0A4Y7TT82</accession>
<dbReference type="InterPro" id="IPR008258">
    <property type="entry name" value="Transglycosylase_SLT_dom_1"/>
</dbReference>
<feature type="compositionally biased region" description="Low complexity" evidence="1">
    <location>
        <begin position="58"/>
        <end position="106"/>
    </location>
</feature>
<dbReference type="Pfam" id="PF01464">
    <property type="entry name" value="SLT"/>
    <property type="match status" value="1"/>
</dbReference>
<evidence type="ECO:0000259" key="3">
    <source>
        <dbReference type="Pfam" id="PF01464"/>
    </source>
</evidence>
<keyword evidence="2" id="KW-0732">Signal</keyword>
<dbReference type="EMBL" id="QPFP01000004">
    <property type="protein sequence ID" value="TEB37387.1"/>
    <property type="molecule type" value="Genomic_DNA"/>
</dbReference>
<evidence type="ECO:0000313" key="5">
    <source>
        <dbReference type="Proteomes" id="UP000298030"/>
    </source>
</evidence>
<protein>
    <recommendedName>
        <fullName evidence="3">Transglycosylase SLT domain-containing protein</fullName>
    </recommendedName>
</protein>
<evidence type="ECO:0000313" key="4">
    <source>
        <dbReference type="EMBL" id="TEB37387.1"/>
    </source>
</evidence>
<dbReference type="OrthoDB" id="2537480at2759"/>
<reference evidence="4 5" key="1">
    <citation type="journal article" date="2019" name="Nat. Ecol. Evol.">
        <title>Megaphylogeny resolves global patterns of mushroom evolution.</title>
        <authorList>
            <person name="Varga T."/>
            <person name="Krizsan K."/>
            <person name="Foldi C."/>
            <person name="Dima B."/>
            <person name="Sanchez-Garcia M."/>
            <person name="Sanchez-Ramirez S."/>
            <person name="Szollosi G.J."/>
            <person name="Szarkandi J.G."/>
            <person name="Papp V."/>
            <person name="Albert L."/>
            <person name="Andreopoulos W."/>
            <person name="Angelini C."/>
            <person name="Antonin V."/>
            <person name="Barry K.W."/>
            <person name="Bougher N.L."/>
            <person name="Buchanan P."/>
            <person name="Buyck B."/>
            <person name="Bense V."/>
            <person name="Catcheside P."/>
            <person name="Chovatia M."/>
            <person name="Cooper J."/>
            <person name="Damon W."/>
            <person name="Desjardin D."/>
            <person name="Finy P."/>
            <person name="Geml J."/>
            <person name="Haridas S."/>
            <person name="Hughes K."/>
            <person name="Justo A."/>
            <person name="Karasinski D."/>
            <person name="Kautmanova I."/>
            <person name="Kiss B."/>
            <person name="Kocsube S."/>
            <person name="Kotiranta H."/>
            <person name="LaButti K.M."/>
            <person name="Lechner B.E."/>
            <person name="Liimatainen K."/>
            <person name="Lipzen A."/>
            <person name="Lukacs Z."/>
            <person name="Mihaltcheva S."/>
            <person name="Morgado L.N."/>
            <person name="Niskanen T."/>
            <person name="Noordeloos M.E."/>
            <person name="Ohm R.A."/>
            <person name="Ortiz-Santana B."/>
            <person name="Ovrebo C."/>
            <person name="Racz N."/>
            <person name="Riley R."/>
            <person name="Savchenko A."/>
            <person name="Shiryaev A."/>
            <person name="Soop K."/>
            <person name="Spirin V."/>
            <person name="Szebenyi C."/>
            <person name="Tomsovsky M."/>
            <person name="Tulloss R.E."/>
            <person name="Uehling J."/>
            <person name="Grigoriev I.V."/>
            <person name="Vagvolgyi C."/>
            <person name="Papp T."/>
            <person name="Martin F.M."/>
            <person name="Miettinen O."/>
            <person name="Hibbett D.S."/>
            <person name="Nagy L.G."/>
        </authorList>
    </citation>
    <scope>NUCLEOTIDE SEQUENCE [LARGE SCALE GENOMIC DNA]</scope>
    <source>
        <strain evidence="4 5">FP101781</strain>
    </source>
</reference>
<dbReference type="AlphaFoldDB" id="A0A4Y7TT82"/>
<feature type="chain" id="PRO_5021354535" description="Transglycosylase SLT domain-containing protein" evidence="2">
    <location>
        <begin position="20"/>
        <end position="333"/>
    </location>
</feature>
<feature type="region of interest" description="Disordered" evidence="1">
    <location>
        <begin position="40"/>
        <end position="113"/>
    </location>
</feature>
<feature type="domain" description="Transglycosylase SLT" evidence="3">
    <location>
        <begin position="189"/>
        <end position="277"/>
    </location>
</feature>
<dbReference type="Gene3D" id="1.10.530.10">
    <property type="match status" value="1"/>
</dbReference>
<evidence type="ECO:0000256" key="2">
    <source>
        <dbReference type="SAM" id="SignalP"/>
    </source>
</evidence>
<name>A0A4Y7TT82_COPMI</name>
<feature type="signal peptide" evidence="2">
    <location>
        <begin position="1"/>
        <end position="19"/>
    </location>
</feature>
<dbReference type="SUPFAM" id="SSF53955">
    <property type="entry name" value="Lysozyme-like"/>
    <property type="match status" value="1"/>
</dbReference>
<dbReference type="InterPro" id="IPR023346">
    <property type="entry name" value="Lysozyme-like_dom_sf"/>
</dbReference>